<dbReference type="RefSeq" id="WP_256998299.1">
    <property type="nucleotide sequence ID" value="NZ_AP024309.1"/>
</dbReference>
<dbReference type="EMBL" id="JBAKUA010000004">
    <property type="protein sequence ID" value="MEH1546180.1"/>
    <property type="molecule type" value="Genomic_DNA"/>
</dbReference>
<comment type="caution">
    <text evidence="1">The sequence shown here is derived from an EMBL/GenBank/DDBJ whole genome shotgun (WGS) entry which is preliminary data.</text>
</comment>
<gene>
    <name evidence="1" type="ORF">V7F78_03940</name>
</gene>
<reference evidence="1" key="1">
    <citation type="submission" date="2024-02" db="EMBL/GenBank/DDBJ databases">
        <title>Bacterial skin colonization with Propionibacterium avidum as a risk factor for Periprosthetic Joint Infections - a single-center prospective study.</title>
        <authorList>
            <person name="Achermann Y."/>
        </authorList>
    </citation>
    <scope>NUCLEOTIDE SEQUENCE</scope>
    <source>
        <strain evidence="1">PAVI-2017310195</strain>
    </source>
</reference>
<sequence>MAEVRAVKRFAMARRVRSEGTTVRPVLDVRRADVGAMSFLAT</sequence>
<organism evidence="1 2">
    <name type="scientific">Cutibacterium avidum</name>
    <dbReference type="NCBI Taxonomy" id="33010"/>
    <lineage>
        <taxon>Bacteria</taxon>
        <taxon>Bacillati</taxon>
        <taxon>Actinomycetota</taxon>
        <taxon>Actinomycetes</taxon>
        <taxon>Propionibacteriales</taxon>
        <taxon>Propionibacteriaceae</taxon>
        <taxon>Cutibacterium</taxon>
    </lineage>
</organism>
<evidence type="ECO:0000313" key="2">
    <source>
        <dbReference type="Proteomes" id="UP001309299"/>
    </source>
</evidence>
<accession>A0AB35XI15</accession>
<evidence type="ECO:0000313" key="1">
    <source>
        <dbReference type="EMBL" id="MEH1546180.1"/>
    </source>
</evidence>
<dbReference type="Proteomes" id="UP001309299">
    <property type="component" value="Unassembled WGS sequence"/>
</dbReference>
<name>A0AB35XI15_9ACTN</name>
<proteinExistence type="predicted"/>
<dbReference type="AlphaFoldDB" id="A0AB35XI15"/>
<protein>
    <submittedName>
        <fullName evidence="1">Uncharacterized protein</fullName>
    </submittedName>
</protein>